<feature type="site" description="Critical for catalysis" evidence="4">
    <location>
        <position position="124"/>
    </location>
</feature>
<feature type="domain" description="Nudix hydrolase" evidence="7">
    <location>
        <begin position="12"/>
        <end position="150"/>
    </location>
</feature>
<dbReference type="PANTHER" id="PTHR43046:SF12">
    <property type="entry name" value="GDP-MANNOSE MANNOSYL HYDROLASE"/>
    <property type="match status" value="1"/>
</dbReference>
<dbReference type="CDD" id="cd03430">
    <property type="entry name" value="NUDIX_GDPMH_NudD"/>
    <property type="match status" value="1"/>
</dbReference>
<dbReference type="NCBIfam" id="NF011963">
    <property type="entry name" value="PRK15434.1"/>
    <property type="match status" value="1"/>
</dbReference>
<feature type="binding site" evidence="5">
    <location>
        <position position="48"/>
    </location>
    <ligand>
        <name>Mg(2+)</name>
        <dbReference type="ChEBI" id="CHEBI:18420"/>
    </ligand>
</feature>
<evidence type="ECO:0000256" key="2">
    <source>
        <dbReference type="ARBA" id="ARBA00022801"/>
    </source>
</evidence>
<dbReference type="Gene3D" id="3.90.79.10">
    <property type="entry name" value="Nucleoside Triphosphate Pyrophosphohydrolase"/>
    <property type="match status" value="1"/>
</dbReference>
<evidence type="ECO:0000313" key="9">
    <source>
        <dbReference type="Proteomes" id="UP000031843"/>
    </source>
</evidence>
<dbReference type="GO" id="GO:0046872">
    <property type="term" value="F:metal ion binding"/>
    <property type="evidence" value="ECO:0007669"/>
    <property type="project" value="UniProtKB-KW"/>
</dbReference>
<organism evidence="8 9">
    <name type="scientific">Cupriavidus basilensis</name>
    <dbReference type="NCBI Taxonomy" id="68895"/>
    <lineage>
        <taxon>Bacteria</taxon>
        <taxon>Pseudomonadati</taxon>
        <taxon>Pseudomonadota</taxon>
        <taxon>Betaproteobacteria</taxon>
        <taxon>Burkholderiales</taxon>
        <taxon>Burkholderiaceae</taxon>
        <taxon>Cupriavidus</taxon>
    </lineage>
</organism>
<dbReference type="PANTHER" id="PTHR43046">
    <property type="entry name" value="GDP-MANNOSE MANNOSYL HYDROLASE"/>
    <property type="match status" value="1"/>
</dbReference>
<evidence type="ECO:0000313" key="8">
    <source>
        <dbReference type="EMBL" id="AJG24472.1"/>
    </source>
</evidence>
<dbReference type="RefSeq" id="WP_043356630.1">
    <property type="nucleotide sequence ID" value="NZ_CP010537.1"/>
</dbReference>
<dbReference type="GO" id="GO:0008727">
    <property type="term" value="F:GDP-mannose mannosyl hydrolase activity"/>
    <property type="evidence" value="ECO:0007669"/>
    <property type="project" value="InterPro"/>
</dbReference>
<dbReference type="InterPro" id="IPR033715">
    <property type="entry name" value="GDPMH"/>
</dbReference>
<gene>
    <name evidence="8" type="ORF">RR42_s2891</name>
</gene>
<protein>
    <submittedName>
        <fullName evidence="8">GDP-mannose mannosyl hydrolase</fullName>
        <ecNumber evidence="8">3.6.1.-</ecNumber>
    </submittedName>
</protein>
<keyword evidence="3 5" id="KW-0460">Magnesium</keyword>
<dbReference type="STRING" id="68895.RR42_s2891"/>
<feature type="binding site" evidence="5">
    <location>
        <position position="68"/>
    </location>
    <ligand>
        <name>Mg(2+)</name>
        <dbReference type="ChEBI" id="CHEBI:18420"/>
    </ligand>
</feature>
<dbReference type="InterPro" id="IPR000086">
    <property type="entry name" value="NUDIX_hydrolase_dom"/>
</dbReference>
<dbReference type="EC" id="3.6.1.-" evidence="8"/>
<dbReference type="SUPFAM" id="SSF55811">
    <property type="entry name" value="Nudix"/>
    <property type="match status" value="1"/>
</dbReference>
<feature type="binding site" evidence="5">
    <location>
        <position position="123"/>
    </location>
    <ligand>
        <name>Mg(2+)</name>
        <dbReference type="ChEBI" id="CHEBI:18420"/>
    </ligand>
</feature>
<keyword evidence="2 8" id="KW-0378">Hydrolase</keyword>
<dbReference type="Pfam" id="PF00293">
    <property type="entry name" value="NUDIX"/>
    <property type="match status" value="1"/>
</dbReference>
<dbReference type="AlphaFoldDB" id="A0A0C4YFA1"/>
<name>A0A0C4YFA1_9BURK</name>
<evidence type="ECO:0000256" key="1">
    <source>
        <dbReference type="ARBA" id="ARBA00022723"/>
    </source>
</evidence>
<dbReference type="PIRSF" id="PIRSF037599">
    <property type="entry name" value="GDPMH"/>
    <property type="match status" value="1"/>
</dbReference>
<evidence type="ECO:0000259" key="7">
    <source>
        <dbReference type="PROSITE" id="PS51462"/>
    </source>
</evidence>
<proteinExistence type="predicted"/>
<keyword evidence="9" id="KW-1185">Reference proteome</keyword>
<dbReference type="PROSITE" id="PS51462">
    <property type="entry name" value="NUDIX"/>
    <property type="match status" value="1"/>
</dbReference>
<evidence type="ECO:0000256" key="3">
    <source>
        <dbReference type="ARBA" id="ARBA00022842"/>
    </source>
</evidence>
<keyword evidence="1 5" id="KW-0479">Metal-binding</keyword>
<dbReference type="OrthoDB" id="542521at2"/>
<accession>A0A0C4YFA1</accession>
<evidence type="ECO:0000256" key="5">
    <source>
        <dbReference type="PIRSR" id="PIRSR037599-3"/>
    </source>
</evidence>
<reference evidence="8 9" key="1">
    <citation type="journal article" date="2015" name="Genome Announc.">
        <title>Complete Genome Sequence of Cupriavidus basilensis 4G11, Isolated from the Oak Ridge Field Research Center Site.</title>
        <authorList>
            <person name="Ray J."/>
            <person name="Waters R.J."/>
            <person name="Skerker J.M."/>
            <person name="Kuehl J.V."/>
            <person name="Price M.N."/>
            <person name="Huang J."/>
            <person name="Chakraborty R."/>
            <person name="Arkin A.P."/>
            <person name="Deutschbauer A."/>
        </authorList>
    </citation>
    <scope>NUCLEOTIDE SEQUENCE [LARGE SCALE GENOMIC DNA]</scope>
    <source>
        <strain evidence="8">4G11</strain>
    </source>
</reference>
<dbReference type="KEGG" id="cbw:RR42_s2891"/>
<evidence type="ECO:0000256" key="4">
    <source>
        <dbReference type="PIRSR" id="PIRSR037599-1"/>
    </source>
</evidence>
<comment type="cofactor">
    <cofactor evidence="5">
        <name>Mg(2+)</name>
        <dbReference type="ChEBI" id="CHEBI:18420"/>
    </cofactor>
    <text evidence="5">Binds 1 Mg(2+) ion per subunit.</text>
</comment>
<evidence type="ECO:0000256" key="6">
    <source>
        <dbReference type="PIRSR" id="PIRSR037599-4"/>
    </source>
</evidence>
<dbReference type="EMBL" id="CP010537">
    <property type="protein sequence ID" value="AJG24472.1"/>
    <property type="molecule type" value="Genomic_DNA"/>
</dbReference>
<sequence>MLTKSDFLRVVASTPLVSIDLLVTDTQGRVLLGRRRNRPAQGSWFVPGGRIRKDEGLDAAFRRIVADELGLTGVERGDAAPRGVFEHHYPDNFAAEPGISTHYVVLAYAWTMPGAAPLGQPDQHSEYCWMTPAELLAHAEVHENTRAYFR</sequence>
<dbReference type="InterPro" id="IPR015797">
    <property type="entry name" value="NUDIX_hydrolase-like_dom_sf"/>
</dbReference>
<feature type="short sequence motif" description="Nudix box" evidence="6">
    <location>
        <begin position="49"/>
        <end position="70"/>
    </location>
</feature>
<dbReference type="Proteomes" id="UP000031843">
    <property type="component" value="Chromosome secondary"/>
</dbReference>